<evidence type="ECO:0000313" key="6">
    <source>
        <dbReference type="EMBL" id="MFC3964527.1"/>
    </source>
</evidence>
<feature type="region of interest" description="Disordered" evidence="4">
    <location>
        <begin position="1331"/>
        <end position="1357"/>
    </location>
</feature>
<comment type="caution">
    <text evidence="6">The sequence shown here is derived from an EMBL/GenBank/DDBJ whole genome shotgun (WGS) entry which is preliminary data.</text>
</comment>
<dbReference type="Gene3D" id="3.40.50.1820">
    <property type="entry name" value="alpha/beta hydrolase"/>
    <property type="match status" value="1"/>
</dbReference>
<dbReference type="Gene3D" id="3.30.559.10">
    <property type="entry name" value="Chloramphenicol acetyltransferase-like domain"/>
    <property type="match status" value="2"/>
</dbReference>
<dbReference type="InterPro" id="IPR000873">
    <property type="entry name" value="AMP-dep_synth/lig_dom"/>
</dbReference>
<dbReference type="InterPro" id="IPR001242">
    <property type="entry name" value="Condensation_dom"/>
</dbReference>
<feature type="domain" description="Carrier" evidence="5">
    <location>
        <begin position="986"/>
        <end position="1061"/>
    </location>
</feature>
<dbReference type="SMART" id="SM00823">
    <property type="entry name" value="PKS_PP"/>
    <property type="match status" value="1"/>
</dbReference>
<protein>
    <submittedName>
        <fullName evidence="6">Amino acid adenylation domain-containing protein</fullName>
    </submittedName>
</protein>
<evidence type="ECO:0000256" key="4">
    <source>
        <dbReference type="SAM" id="MobiDB-lite"/>
    </source>
</evidence>
<dbReference type="NCBIfam" id="TIGR01733">
    <property type="entry name" value="AA-adenyl-dom"/>
    <property type="match status" value="1"/>
</dbReference>
<reference evidence="7" key="1">
    <citation type="journal article" date="2019" name="Int. J. Syst. Evol. Microbiol.">
        <title>The Global Catalogue of Microorganisms (GCM) 10K type strain sequencing project: providing services to taxonomists for standard genome sequencing and annotation.</title>
        <authorList>
            <consortium name="The Broad Institute Genomics Platform"/>
            <consortium name="The Broad Institute Genome Sequencing Center for Infectious Disease"/>
            <person name="Wu L."/>
            <person name="Ma J."/>
        </authorList>
    </citation>
    <scope>NUCLEOTIDE SEQUENCE [LARGE SCALE GENOMIC DNA]</scope>
    <source>
        <strain evidence="7">CGMCC 4.7330</strain>
    </source>
</reference>
<dbReference type="InterPro" id="IPR029058">
    <property type="entry name" value="AB_hydrolase_fold"/>
</dbReference>
<dbReference type="PROSITE" id="PS50075">
    <property type="entry name" value="CARRIER"/>
    <property type="match status" value="1"/>
</dbReference>
<dbReference type="SUPFAM" id="SSF56801">
    <property type="entry name" value="Acetyl-CoA synthetase-like"/>
    <property type="match status" value="2"/>
</dbReference>
<dbReference type="EMBL" id="JBHSAX010000017">
    <property type="protein sequence ID" value="MFC3964527.1"/>
    <property type="molecule type" value="Genomic_DNA"/>
</dbReference>
<dbReference type="InterPro" id="IPR023213">
    <property type="entry name" value="CAT-like_dom_sf"/>
</dbReference>
<keyword evidence="2" id="KW-0596">Phosphopantetheine</keyword>
<evidence type="ECO:0000256" key="3">
    <source>
        <dbReference type="ARBA" id="ARBA00022553"/>
    </source>
</evidence>
<dbReference type="InterPro" id="IPR020806">
    <property type="entry name" value="PKS_PP-bd"/>
</dbReference>
<name>A0ABV8DWL2_9NOCA</name>
<dbReference type="Pfam" id="PF00668">
    <property type="entry name" value="Condensation"/>
    <property type="match status" value="3"/>
</dbReference>
<organism evidence="6 7">
    <name type="scientific">Nocardia jiangsuensis</name>
    <dbReference type="NCBI Taxonomy" id="1691563"/>
    <lineage>
        <taxon>Bacteria</taxon>
        <taxon>Bacillati</taxon>
        <taxon>Actinomycetota</taxon>
        <taxon>Actinomycetes</taxon>
        <taxon>Mycobacteriales</taxon>
        <taxon>Nocardiaceae</taxon>
        <taxon>Nocardia</taxon>
    </lineage>
</organism>
<dbReference type="InterPro" id="IPR020845">
    <property type="entry name" value="AMP-binding_CS"/>
</dbReference>
<dbReference type="PANTHER" id="PTHR45527:SF1">
    <property type="entry name" value="FATTY ACID SYNTHASE"/>
    <property type="match status" value="1"/>
</dbReference>
<keyword evidence="3" id="KW-0597">Phosphoprotein</keyword>
<dbReference type="SUPFAM" id="SSF52777">
    <property type="entry name" value="CoA-dependent acyltransferases"/>
    <property type="match status" value="4"/>
</dbReference>
<dbReference type="InterPro" id="IPR025110">
    <property type="entry name" value="AMP-bd_C"/>
</dbReference>
<dbReference type="InterPro" id="IPR042099">
    <property type="entry name" value="ANL_N_sf"/>
</dbReference>
<accession>A0ABV8DWL2</accession>
<evidence type="ECO:0000313" key="7">
    <source>
        <dbReference type="Proteomes" id="UP001595696"/>
    </source>
</evidence>
<dbReference type="PROSITE" id="PS00455">
    <property type="entry name" value="AMP_BINDING"/>
    <property type="match status" value="1"/>
</dbReference>
<dbReference type="InterPro" id="IPR036736">
    <property type="entry name" value="ACP-like_sf"/>
</dbReference>
<keyword evidence="7" id="KW-1185">Reference proteome</keyword>
<dbReference type="Pfam" id="PF00550">
    <property type="entry name" value="PP-binding"/>
    <property type="match status" value="1"/>
</dbReference>
<evidence type="ECO:0000259" key="5">
    <source>
        <dbReference type="PROSITE" id="PS50075"/>
    </source>
</evidence>
<dbReference type="PANTHER" id="PTHR45527">
    <property type="entry name" value="NONRIBOSOMAL PEPTIDE SYNTHETASE"/>
    <property type="match status" value="1"/>
</dbReference>
<dbReference type="SUPFAM" id="SSF47336">
    <property type="entry name" value="ACP-like"/>
    <property type="match status" value="1"/>
</dbReference>
<dbReference type="Gene3D" id="3.30.300.30">
    <property type="match status" value="1"/>
</dbReference>
<dbReference type="InterPro" id="IPR009081">
    <property type="entry name" value="PP-bd_ACP"/>
</dbReference>
<dbReference type="Proteomes" id="UP001595696">
    <property type="component" value="Unassembled WGS sequence"/>
</dbReference>
<dbReference type="Gene3D" id="3.40.50.12780">
    <property type="entry name" value="N-terminal domain of ligase-like"/>
    <property type="match status" value="2"/>
</dbReference>
<evidence type="ECO:0000256" key="1">
    <source>
        <dbReference type="ARBA" id="ARBA00001957"/>
    </source>
</evidence>
<evidence type="ECO:0000256" key="2">
    <source>
        <dbReference type="ARBA" id="ARBA00022450"/>
    </source>
</evidence>
<dbReference type="Pfam" id="PF00501">
    <property type="entry name" value="AMP-binding"/>
    <property type="match status" value="1"/>
</dbReference>
<dbReference type="InterPro" id="IPR010071">
    <property type="entry name" value="AA_adenyl_dom"/>
</dbReference>
<comment type="cofactor">
    <cofactor evidence="1">
        <name>pantetheine 4'-phosphate</name>
        <dbReference type="ChEBI" id="CHEBI:47942"/>
    </cofactor>
</comment>
<dbReference type="Gene3D" id="3.30.559.30">
    <property type="entry name" value="Nonribosomal peptide synthetase, condensation domain"/>
    <property type="match status" value="2"/>
</dbReference>
<dbReference type="Pfam" id="PF13193">
    <property type="entry name" value="AMP-binding_C"/>
    <property type="match status" value="1"/>
</dbReference>
<dbReference type="RefSeq" id="WP_378614280.1">
    <property type="nucleotide sequence ID" value="NZ_JBHSAX010000017.1"/>
</dbReference>
<gene>
    <name evidence="6" type="ORF">ACFO0B_21300</name>
</gene>
<dbReference type="InterPro" id="IPR045851">
    <property type="entry name" value="AMP-bd_C_sf"/>
</dbReference>
<proteinExistence type="predicted"/>
<dbReference type="CDD" id="cd05930">
    <property type="entry name" value="A_NRPS"/>
    <property type="match status" value="1"/>
</dbReference>
<sequence>MSILADLVVPAVAGDPRRPLADGRRRALFLQTRDPEETALNVAVAYRVDGALDPDRLRAALALVAAEHEILRTTYGFDADGEPFEEVRADIAPSWQLHDIAELPEASRARRVEVLARRELARPFDLAVEAPLRVTLIRTGTAEFVLVLVAHGIAWDEESAGVFGAALGAAYESAGSGPFAAAGVRPGGAADTPSRATTAGTPGRAAATAFSDAPRPADLDFWRAALTPPPDPVELPTKPVTGPARRIRRVTRRLPAGLFEQVPGVGTGHPDPAFGVLGAAFAALLHRYTAATDLLLAIPVNNRDAASADRIGFFGNTILLRARVNSAEPFTELATSFDEAASAAFAHADVGIEHVVRVLNPRRAGVQDGLDRLARIAFGVRAAEPGFALGAATATPLELGSRTAAVPLRVDVVRDGADARVQAEYRDGRFDDGLIAQLLTHYIRLLADAIATPERPVGELDLLGPDERERLRAQSHGELVPTPPSTLVALFEHRVRRAPGAPALLAPSRTGDRTIGYAELDRRANRLARELIARGIGTEELVALRLATSVEYVVAVLAVLKAGAAYLPIDPSYPQARIDYVLADAAPRLILDPESLAAAERAAAALPSEPLADAERARPLRPANLAYVIYTSGSTGRPKGVPVAHAAIAEHLDGFCAEWGMTADDRLLQSSSIGFDASLLDIFVTFTVGACLVVPEPDALRDLSYTAEIIARCRVTVLHMVPSTLSTLLLLPEVSDWRALRRVPVGGEALLGEVADRFAAVFDAELRNHYGPTEAVVCATHQVVAGPQGAGIVPIGVPNRNVHVHLLDARLQPVPAGVVGEIYLGGAQLARGYLNRSGLAAERFVADPFLAGGRLYRTGDLARRNLAGEIEFVGRADDQVKVRGHRIELGEVQAAIAAHPAVGHCAVVAVSDPARGTTLAAYLVPAGNGLVLEPEQVRARAAVSLPEYMLPSSFTVLERIPLTEHGKLDRAALPAPAPVASPVSREPATGTEIRLAALFAEIFGAERVGADDSFFELGGHSLLAGRLVALIRAEFGVAVDVRAPFDTPTVAGLAAAIEAAPLTASSLPAPTRQVRRPERIPLSVAQEVRWRAVFPAGPGDGQPLAARAGALDPAPRGTDSLDAATVDADSLGSLPEEPELLEARSWSPTDARCGVPFAVRFEGRLDRAALIGALRDTLARHEILRTRFTPGPGGLPVPQRVPVEEIEIPVRTIGSAAELNAALADAAAAVPDPVAGPGIRPVLLATDAETHVLVLTAHHLVADHWSFRTVLRDLAPAYRARLRGDTAHRPLPELSFTDYALWQRAAAGPLHAQAEYWRTALAGLPAPTGLATDLPRREPYGTGSPPADSSREQGENDSCTARFAIDPVLRGRLRALAEGVGASEFMLYQAAVAVLLHQHGAGTDIALGAAIAGRTDPALADLVGPVANTLVLRTDLTGDPTPRAVLERSRATALAAYGNQDVPLECVPGAAETFGATLDFREQDWSAEARFGEELAAAVLPLPGDPALRDIGFAFHCAPDGGFDAAITVRASLFRPASAELFAGRARRLLTAFADTPDRPLSRLGVGTGEERERVLREWSAGVEPPFGPAAPGLLWRGRMFPGQRPALRCGGETLDYQTLFQRIDELKEAAPAVPATGTAAADIVRLLVAFDAAAQSGTPITLAAGCTGTGQVVVAPAAVAAAVADRRAVVTDCAPGSTDRARGSVDVRLVVAPAPTVAVLVEVLAGLMDGATAVVAEPMRAAAFLDAERVTHVVAAAGTVLGRDGALRDGPNRWAEVRRWDLWGEGGPSETECARIAFDTPAEFPARAAGTVGYAPAVTAGAVARGPVDGSGRVRPIPGARVYVLDPAGQPCAPGVPGAVCVGGAALGVADAADARFEDDPLQPGERRYRTGDTAHWTVDGWLKFA</sequence>